<feature type="region of interest" description="Disordered" evidence="1">
    <location>
        <begin position="22"/>
        <end position="41"/>
    </location>
</feature>
<name>A0ABP6T0P2_9ACTN</name>
<proteinExistence type="predicted"/>
<keyword evidence="3" id="KW-1185">Reference proteome</keyword>
<gene>
    <name evidence="2" type="ORF">GCM10020369_39470</name>
</gene>
<feature type="region of interest" description="Disordered" evidence="1">
    <location>
        <begin position="349"/>
        <end position="372"/>
    </location>
</feature>
<sequence>MRPSLDAHRSREHSGLLAAMAADGRRRARSLPRPWDPVRQEPTELADHGRGLLDAYALGLHVLWVYQEAWADEGFLGTARLPSSVRRLLDQVGHAGDPGFAAEGLQHFRCREGEPVTLPPGFRVRAEAVGNTPAAVYETTRALRLSPVLNELRATLPAAPTGPAAPSSAGAIADALLEPEIMVGPPEVAGAVALTDSIGQRFAVARAGSLAQRNAGRARQQALGLADLVSRLRAAGAEALCSDVFEQLCAELCAVQELANQAGYEPAPGPLSESQELLLTLLRDLATRQPDAVEALGGALARQEDETDAAFSGRLDRLAAFLDALVGRLLQEARDQVVRLRGPRALETLDRSLGANPPGAPVPGRGSGTAAPGTDALFLLPVGNPPQDPGTLLRPGDWLVVADESTEDPPTRTYREAVQVVRLRRQALPGTSSPATRVTFAPPLTRRYDLATTVLLGNVAEITHGTTVTETTAWTGDDAHLPLTAGPLTWIRSASPDAAGGRVPAVELSVAGRGWSRVDDLRHRAGTAAFAVEVAADATGRLRLAEATGGVGAAAVPVGAEVTVIYRTGVGAEGNRPALAVAAAAGAEPAVAATFNPLPVSGGVDPEDADAARARAEAGTHAPGRAVSAGDVRALALAFGGVRRAAVLRDPIRRRDHVTVVIAAEGGADLDPADAARLRSFLVARTPPGTAVTVVDRNVVPVRMRLVLRIEPGADPLAVVRSTRLRLGADAEPGEPPGLLHPERAELGRGLAVSAVYGALAGLPGLASVLVDLLYRDGTAPARHDRIAAGPAALVAWAAVTAGGADPLDLVWEEASDR</sequence>
<organism evidence="2 3">
    <name type="scientific">Cryptosporangium minutisporangium</name>
    <dbReference type="NCBI Taxonomy" id="113569"/>
    <lineage>
        <taxon>Bacteria</taxon>
        <taxon>Bacillati</taxon>
        <taxon>Actinomycetota</taxon>
        <taxon>Actinomycetes</taxon>
        <taxon>Cryptosporangiales</taxon>
        <taxon>Cryptosporangiaceae</taxon>
        <taxon>Cryptosporangium</taxon>
    </lineage>
</organism>
<comment type="caution">
    <text evidence="2">The sequence shown here is derived from an EMBL/GenBank/DDBJ whole genome shotgun (WGS) entry which is preliminary data.</text>
</comment>
<evidence type="ECO:0000313" key="3">
    <source>
        <dbReference type="Proteomes" id="UP001501676"/>
    </source>
</evidence>
<protein>
    <recommendedName>
        <fullName evidence="4">Baseplate protein J-like domain-containing protein</fullName>
    </recommendedName>
</protein>
<dbReference type="Proteomes" id="UP001501676">
    <property type="component" value="Unassembled WGS sequence"/>
</dbReference>
<dbReference type="RefSeq" id="WP_345729627.1">
    <property type="nucleotide sequence ID" value="NZ_BAAAYN010000024.1"/>
</dbReference>
<accession>A0ABP6T0P2</accession>
<evidence type="ECO:0000256" key="1">
    <source>
        <dbReference type="SAM" id="MobiDB-lite"/>
    </source>
</evidence>
<evidence type="ECO:0000313" key="2">
    <source>
        <dbReference type="EMBL" id="GAA3389421.1"/>
    </source>
</evidence>
<dbReference type="EMBL" id="BAAAYN010000024">
    <property type="protein sequence ID" value="GAA3389421.1"/>
    <property type="molecule type" value="Genomic_DNA"/>
</dbReference>
<evidence type="ECO:0008006" key="4">
    <source>
        <dbReference type="Google" id="ProtNLM"/>
    </source>
</evidence>
<reference evidence="3" key="1">
    <citation type="journal article" date="2019" name="Int. J. Syst. Evol. Microbiol.">
        <title>The Global Catalogue of Microorganisms (GCM) 10K type strain sequencing project: providing services to taxonomists for standard genome sequencing and annotation.</title>
        <authorList>
            <consortium name="The Broad Institute Genomics Platform"/>
            <consortium name="The Broad Institute Genome Sequencing Center for Infectious Disease"/>
            <person name="Wu L."/>
            <person name="Ma J."/>
        </authorList>
    </citation>
    <scope>NUCLEOTIDE SEQUENCE [LARGE SCALE GENOMIC DNA]</scope>
    <source>
        <strain evidence="3">JCM 9458</strain>
    </source>
</reference>